<dbReference type="InterPro" id="IPR011992">
    <property type="entry name" value="EF-hand-dom_pair"/>
</dbReference>
<dbReference type="PANTHER" id="PTHR11216:SF174">
    <property type="entry name" value="GH06923P"/>
    <property type="match status" value="1"/>
</dbReference>
<name>A0ABD2N162_9CUCU</name>
<evidence type="ECO:0008006" key="7">
    <source>
        <dbReference type="Google" id="ProtNLM"/>
    </source>
</evidence>
<dbReference type="InterPro" id="IPR000261">
    <property type="entry name" value="EH_dom"/>
</dbReference>
<proteinExistence type="predicted"/>
<keyword evidence="1" id="KW-0175">Coiled coil</keyword>
<protein>
    <recommendedName>
        <fullName evidence="7">RalBP1-associated Eps domain-containing protein 1</fullName>
    </recommendedName>
</protein>
<keyword evidence="6" id="KW-1185">Reference proteome</keyword>
<evidence type="ECO:0000256" key="1">
    <source>
        <dbReference type="SAM" id="Coils"/>
    </source>
</evidence>
<feature type="compositionally biased region" description="Polar residues" evidence="2">
    <location>
        <begin position="400"/>
        <end position="420"/>
    </location>
</feature>
<dbReference type="PROSITE" id="PS50031">
    <property type="entry name" value="EH"/>
    <property type="match status" value="1"/>
</dbReference>
<reference evidence="5 6" key="1">
    <citation type="journal article" date="2021" name="BMC Biol.">
        <title>Horizontally acquired antibacterial genes associated with adaptive radiation of ladybird beetles.</title>
        <authorList>
            <person name="Li H.S."/>
            <person name="Tang X.F."/>
            <person name="Huang Y.H."/>
            <person name="Xu Z.Y."/>
            <person name="Chen M.L."/>
            <person name="Du X.Y."/>
            <person name="Qiu B.Y."/>
            <person name="Chen P.T."/>
            <person name="Zhang W."/>
            <person name="Slipinski A."/>
            <person name="Escalona H.E."/>
            <person name="Waterhouse R.M."/>
            <person name="Zwick A."/>
            <person name="Pang H."/>
        </authorList>
    </citation>
    <scope>NUCLEOTIDE SEQUENCE [LARGE SCALE GENOMIC DNA]</scope>
    <source>
        <strain evidence="5">SYSU2018</strain>
    </source>
</reference>
<evidence type="ECO:0000313" key="5">
    <source>
        <dbReference type="EMBL" id="KAL3272409.1"/>
    </source>
</evidence>
<dbReference type="Gene3D" id="1.10.238.10">
    <property type="entry name" value="EF-hand"/>
    <property type="match status" value="2"/>
</dbReference>
<evidence type="ECO:0000313" key="6">
    <source>
        <dbReference type="Proteomes" id="UP001516400"/>
    </source>
</evidence>
<feature type="domain" description="EF-hand" evidence="4">
    <location>
        <begin position="250"/>
        <end position="285"/>
    </location>
</feature>
<feature type="region of interest" description="Disordered" evidence="2">
    <location>
        <begin position="131"/>
        <end position="170"/>
    </location>
</feature>
<evidence type="ECO:0000259" key="4">
    <source>
        <dbReference type="PROSITE" id="PS50222"/>
    </source>
</evidence>
<dbReference type="CDD" id="cd00052">
    <property type="entry name" value="EH"/>
    <property type="match status" value="1"/>
</dbReference>
<dbReference type="Proteomes" id="UP001516400">
    <property type="component" value="Unassembled WGS sequence"/>
</dbReference>
<dbReference type="EMBL" id="JABFTP020000062">
    <property type="protein sequence ID" value="KAL3272409.1"/>
    <property type="molecule type" value="Genomic_DNA"/>
</dbReference>
<sequence>MEELHLSETLQRYFSDIFLLCDEESSGKASVTKTIELIRSGNVPEHVIDEISELCWNQSTTSLSKKQFFSALKLVAAHQTNMSLSSDVITANVELPLPRFTWNKLGNESPIPDLIELSNDLNVYKEQIDTTSTDSEFDSDTLSLNQNGSPEVSSTASDSPTPTNSVQDRNWAGRGWHGLISEEQRQLLGTEEELSDKHSSEDETEVLDDVWTITPEQCSYYIKQFRSLQPDLTALLPGPVARTFFEKSRLPVQTLRKIWQLSDVTKDGALSLQEFMTAMHLVVLKRNHIEIPDALPPGLIPGNNEPQKSPSPETEHVLSPQPPSQAKETAKEWTKFIESPTNSISSPGPKPVNFDFQKVLLDKDPKILHPKPLRLTPENPTASNEEGKENADGPSPKMFSESNNLTVGHVNSQTQNSAIQRPQPKKILGRGAIPPPPTNQGSFEEGPVSLPAFPPPKKDKPPPPPPRSFKTHGRSSSLDLNRLNKVPVVPPRVSPSINTSKKLMNQRSEGDQVITTLCDNPESEVAFANFEQFEKYENVPEGVFPGSIYEAERKKLFAQFSVPESLEEAGPRRHGAFEIYRKPVKGKDSPISNEEKLKWDVFQKMQEENTVLLRLCQELSQELADTREEKIALKVRLEKLINGG</sequence>
<dbReference type="SUPFAM" id="SSF47473">
    <property type="entry name" value="EF-hand"/>
    <property type="match status" value="2"/>
</dbReference>
<dbReference type="InterPro" id="IPR002048">
    <property type="entry name" value="EF_hand_dom"/>
</dbReference>
<feature type="coiled-coil region" evidence="1">
    <location>
        <begin position="602"/>
        <end position="636"/>
    </location>
</feature>
<dbReference type="PANTHER" id="PTHR11216">
    <property type="entry name" value="EH DOMAIN"/>
    <property type="match status" value="1"/>
</dbReference>
<feature type="domain" description="EH" evidence="3">
    <location>
        <begin position="217"/>
        <end position="306"/>
    </location>
</feature>
<feature type="region of interest" description="Disordered" evidence="2">
    <location>
        <begin position="295"/>
        <end position="331"/>
    </location>
</feature>
<feature type="region of interest" description="Disordered" evidence="2">
    <location>
        <begin position="365"/>
        <end position="498"/>
    </location>
</feature>
<feature type="compositionally biased region" description="Polar residues" evidence="2">
    <location>
        <begin position="144"/>
        <end position="168"/>
    </location>
</feature>
<dbReference type="Pfam" id="PF12763">
    <property type="entry name" value="EH"/>
    <property type="match status" value="1"/>
</dbReference>
<dbReference type="AlphaFoldDB" id="A0ABD2N162"/>
<dbReference type="PROSITE" id="PS50222">
    <property type="entry name" value="EF_HAND_2"/>
    <property type="match status" value="1"/>
</dbReference>
<comment type="caution">
    <text evidence="5">The sequence shown here is derived from an EMBL/GenBank/DDBJ whole genome shotgun (WGS) entry which is preliminary data.</text>
</comment>
<evidence type="ECO:0000256" key="2">
    <source>
        <dbReference type="SAM" id="MobiDB-lite"/>
    </source>
</evidence>
<gene>
    <name evidence="5" type="ORF">HHI36_013885</name>
</gene>
<organism evidence="5 6">
    <name type="scientific">Cryptolaemus montrouzieri</name>
    <dbReference type="NCBI Taxonomy" id="559131"/>
    <lineage>
        <taxon>Eukaryota</taxon>
        <taxon>Metazoa</taxon>
        <taxon>Ecdysozoa</taxon>
        <taxon>Arthropoda</taxon>
        <taxon>Hexapoda</taxon>
        <taxon>Insecta</taxon>
        <taxon>Pterygota</taxon>
        <taxon>Neoptera</taxon>
        <taxon>Endopterygota</taxon>
        <taxon>Coleoptera</taxon>
        <taxon>Polyphaga</taxon>
        <taxon>Cucujiformia</taxon>
        <taxon>Coccinelloidea</taxon>
        <taxon>Coccinellidae</taxon>
        <taxon>Scymninae</taxon>
        <taxon>Scymnini</taxon>
        <taxon>Cryptolaemus</taxon>
    </lineage>
</organism>
<accession>A0ABD2N162</accession>
<evidence type="ECO:0000259" key="3">
    <source>
        <dbReference type="PROSITE" id="PS50031"/>
    </source>
</evidence>
<dbReference type="SMART" id="SM00027">
    <property type="entry name" value="EH"/>
    <property type="match status" value="1"/>
</dbReference>